<dbReference type="Pfam" id="PF01753">
    <property type="entry name" value="zf-MYND"/>
    <property type="match status" value="1"/>
</dbReference>
<gene>
    <name evidence="6" type="ORF">MKZ38_004083</name>
</gene>
<keyword evidence="1" id="KW-0479">Metal-binding</keyword>
<keyword evidence="7" id="KW-1185">Reference proteome</keyword>
<comment type="caution">
    <text evidence="6">The sequence shown here is derived from an EMBL/GenBank/DDBJ whole genome shotgun (WGS) entry which is preliminary data.</text>
</comment>
<dbReference type="SUPFAM" id="SSF144232">
    <property type="entry name" value="HIT/MYND zinc finger-like"/>
    <property type="match status" value="1"/>
</dbReference>
<name>A0AAD5RWP6_9PEZI</name>
<dbReference type="PROSITE" id="PS50865">
    <property type="entry name" value="ZF_MYND_2"/>
    <property type="match status" value="1"/>
</dbReference>
<dbReference type="InterPro" id="IPR002893">
    <property type="entry name" value="Znf_MYND"/>
</dbReference>
<keyword evidence="3" id="KW-0862">Zinc</keyword>
<sequence length="218" mass="25460">MSSESEYPYTGFLDNTNFPPYSHLPMVGELSFDPDNPEEHWCYLGEIVEEPFPMRARTMVQDIEGKKIVLAFYPDNNVPGPDLSKMKVGHTIAIFYPTEHFFLDGTQGIRVEEMKYVKMFPLSIDNMFRASLDILEYNTPEDGKLLCHGCDQRKQGLSKCGKCGFFFYCGRDCQAKGWTDKKHKKFCKTLRDPDFRRMLEWKYVPFESPRFRFSSFSV</sequence>
<feature type="domain" description="MYND-type" evidence="5">
    <location>
        <begin position="147"/>
        <end position="187"/>
    </location>
</feature>
<dbReference type="EMBL" id="JAKWBI020000023">
    <property type="protein sequence ID" value="KAJ2905835.1"/>
    <property type="molecule type" value="Genomic_DNA"/>
</dbReference>
<evidence type="ECO:0000313" key="6">
    <source>
        <dbReference type="EMBL" id="KAJ2905835.1"/>
    </source>
</evidence>
<keyword evidence="2 4" id="KW-0863">Zinc-finger</keyword>
<dbReference type="Gene3D" id="6.10.140.2220">
    <property type="match status" value="1"/>
</dbReference>
<proteinExistence type="predicted"/>
<dbReference type="AlphaFoldDB" id="A0AAD5RWP6"/>
<evidence type="ECO:0000256" key="3">
    <source>
        <dbReference type="ARBA" id="ARBA00022833"/>
    </source>
</evidence>
<evidence type="ECO:0000256" key="2">
    <source>
        <dbReference type="ARBA" id="ARBA00022771"/>
    </source>
</evidence>
<dbReference type="PROSITE" id="PS01360">
    <property type="entry name" value="ZF_MYND_1"/>
    <property type="match status" value="1"/>
</dbReference>
<evidence type="ECO:0000259" key="5">
    <source>
        <dbReference type="PROSITE" id="PS50865"/>
    </source>
</evidence>
<evidence type="ECO:0000256" key="4">
    <source>
        <dbReference type="PROSITE-ProRule" id="PRU00134"/>
    </source>
</evidence>
<evidence type="ECO:0000256" key="1">
    <source>
        <dbReference type="ARBA" id="ARBA00022723"/>
    </source>
</evidence>
<dbReference type="GO" id="GO:0008270">
    <property type="term" value="F:zinc ion binding"/>
    <property type="evidence" value="ECO:0007669"/>
    <property type="project" value="UniProtKB-KW"/>
</dbReference>
<accession>A0AAD5RWP6</accession>
<protein>
    <recommendedName>
        <fullName evidence="5">MYND-type domain-containing protein</fullName>
    </recommendedName>
</protein>
<reference evidence="6" key="1">
    <citation type="submission" date="2022-07" db="EMBL/GenBank/DDBJ databases">
        <title>Draft genome sequence of Zalerion maritima ATCC 34329, a (micro)plastics degrading marine fungus.</title>
        <authorList>
            <person name="Paco A."/>
            <person name="Goncalves M.F.M."/>
            <person name="Rocha-Santos T.A.P."/>
            <person name="Alves A."/>
        </authorList>
    </citation>
    <scope>NUCLEOTIDE SEQUENCE</scope>
    <source>
        <strain evidence="6">ATCC 34329</strain>
    </source>
</reference>
<dbReference type="Proteomes" id="UP001201980">
    <property type="component" value="Unassembled WGS sequence"/>
</dbReference>
<evidence type="ECO:0000313" key="7">
    <source>
        <dbReference type="Proteomes" id="UP001201980"/>
    </source>
</evidence>
<organism evidence="6 7">
    <name type="scientific">Zalerion maritima</name>
    <dbReference type="NCBI Taxonomy" id="339359"/>
    <lineage>
        <taxon>Eukaryota</taxon>
        <taxon>Fungi</taxon>
        <taxon>Dikarya</taxon>
        <taxon>Ascomycota</taxon>
        <taxon>Pezizomycotina</taxon>
        <taxon>Sordariomycetes</taxon>
        <taxon>Lulworthiomycetidae</taxon>
        <taxon>Lulworthiales</taxon>
        <taxon>Lulworthiaceae</taxon>
        <taxon>Zalerion</taxon>
    </lineage>
</organism>